<evidence type="ECO:0000256" key="2">
    <source>
        <dbReference type="ARBA" id="ARBA00010992"/>
    </source>
</evidence>
<evidence type="ECO:0000256" key="7">
    <source>
        <dbReference type="ARBA" id="ARBA00049119"/>
    </source>
</evidence>
<keyword evidence="4 9" id="KW-0812">Transmembrane</keyword>
<dbReference type="PROSITE" id="PS50850">
    <property type="entry name" value="MFS"/>
    <property type="match status" value="1"/>
</dbReference>
<organism evidence="11 12">
    <name type="scientific">Dacryopinax primogenitus (strain DJM 731)</name>
    <name type="common">Brown rot fungus</name>
    <dbReference type="NCBI Taxonomy" id="1858805"/>
    <lineage>
        <taxon>Eukaryota</taxon>
        <taxon>Fungi</taxon>
        <taxon>Dikarya</taxon>
        <taxon>Basidiomycota</taxon>
        <taxon>Agaricomycotina</taxon>
        <taxon>Dacrymycetes</taxon>
        <taxon>Dacrymycetales</taxon>
        <taxon>Dacrymycetaceae</taxon>
        <taxon>Dacryopinax</taxon>
    </lineage>
</organism>
<dbReference type="InterPro" id="IPR005828">
    <property type="entry name" value="MFS_sugar_transport-like"/>
</dbReference>
<evidence type="ECO:0000259" key="10">
    <source>
        <dbReference type="PROSITE" id="PS50850"/>
    </source>
</evidence>
<dbReference type="Pfam" id="PF00083">
    <property type="entry name" value="Sugar_tr"/>
    <property type="match status" value="1"/>
</dbReference>
<dbReference type="OrthoDB" id="6133115at2759"/>
<dbReference type="InterPro" id="IPR036259">
    <property type="entry name" value="MFS_trans_sf"/>
</dbReference>
<feature type="transmembrane region" description="Helical" evidence="9">
    <location>
        <begin position="451"/>
        <end position="470"/>
    </location>
</feature>
<feature type="transmembrane region" description="Helical" evidence="9">
    <location>
        <begin position="67"/>
        <end position="95"/>
    </location>
</feature>
<dbReference type="HOGENOM" id="CLU_001265_30_13_1"/>
<evidence type="ECO:0000313" key="12">
    <source>
        <dbReference type="Proteomes" id="UP000030653"/>
    </source>
</evidence>
<dbReference type="NCBIfam" id="TIGR00879">
    <property type="entry name" value="SP"/>
    <property type="match status" value="1"/>
</dbReference>
<evidence type="ECO:0000256" key="5">
    <source>
        <dbReference type="ARBA" id="ARBA00022989"/>
    </source>
</evidence>
<feature type="transmembrane region" description="Helical" evidence="9">
    <location>
        <begin position="388"/>
        <end position="409"/>
    </location>
</feature>
<evidence type="ECO:0000256" key="4">
    <source>
        <dbReference type="ARBA" id="ARBA00022692"/>
    </source>
</evidence>
<dbReference type="GO" id="GO:0016020">
    <property type="term" value="C:membrane"/>
    <property type="evidence" value="ECO:0007669"/>
    <property type="project" value="UniProtKB-SubCell"/>
</dbReference>
<dbReference type="InterPro" id="IPR003663">
    <property type="entry name" value="Sugar/inositol_transpt"/>
</dbReference>
<keyword evidence="3 8" id="KW-0813">Transport</keyword>
<gene>
    <name evidence="11" type="ORF">DACRYDRAFT_107052</name>
</gene>
<keyword evidence="6 9" id="KW-0472">Membrane</keyword>
<dbReference type="Gene3D" id="1.20.1250.20">
    <property type="entry name" value="MFS general substrate transporter like domains"/>
    <property type="match status" value="1"/>
</dbReference>
<dbReference type="SUPFAM" id="SSF103473">
    <property type="entry name" value="MFS general substrate transporter"/>
    <property type="match status" value="1"/>
</dbReference>
<dbReference type="InterPro" id="IPR020846">
    <property type="entry name" value="MFS_dom"/>
</dbReference>
<dbReference type="PANTHER" id="PTHR48022">
    <property type="entry name" value="PLASTIDIC GLUCOSE TRANSPORTER 4"/>
    <property type="match status" value="1"/>
</dbReference>
<evidence type="ECO:0000256" key="6">
    <source>
        <dbReference type="ARBA" id="ARBA00023136"/>
    </source>
</evidence>
<dbReference type="Proteomes" id="UP000030653">
    <property type="component" value="Unassembled WGS sequence"/>
</dbReference>
<feature type="transmembrane region" description="Helical" evidence="9">
    <location>
        <begin position="283"/>
        <end position="309"/>
    </location>
</feature>
<comment type="similarity">
    <text evidence="2 8">Belongs to the major facilitator superfamily. Sugar transporter (TC 2.A.1.1) family.</text>
</comment>
<feature type="domain" description="Major facilitator superfamily (MFS) profile" evidence="10">
    <location>
        <begin position="33"/>
        <end position="474"/>
    </location>
</feature>
<dbReference type="EMBL" id="JH795862">
    <property type="protein sequence ID" value="EJU02107.1"/>
    <property type="molecule type" value="Genomic_DNA"/>
</dbReference>
<dbReference type="AlphaFoldDB" id="M5G8B7"/>
<feature type="transmembrane region" description="Helical" evidence="9">
    <location>
        <begin position="101"/>
        <end position="120"/>
    </location>
</feature>
<protein>
    <submittedName>
        <fullName evidence="11">General substrate transporter</fullName>
    </submittedName>
</protein>
<dbReference type="InterPro" id="IPR050360">
    <property type="entry name" value="MFS_Sugar_Transporters"/>
</dbReference>
<accession>M5G8B7</accession>
<feature type="transmembrane region" description="Helical" evidence="9">
    <location>
        <begin position="321"/>
        <end position="342"/>
    </location>
</feature>
<dbReference type="FunFam" id="1.20.1250.20:FF:000134">
    <property type="entry name" value="MFS sugar transporter protein"/>
    <property type="match status" value="1"/>
</dbReference>
<keyword evidence="12" id="KW-1185">Reference proteome</keyword>
<reference evidence="11 12" key="1">
    <citation type="journal article" date="2012" name="Science">
        <title>The Paleozoic origin of enzymatic lignin decomposition reconstructed from 31 fungal genomes.</title>
        <authorList>
            <person name="Floudas D."/>
            <person name="Binder M."/>
            <person name="Riley R."/>
            <person name="Barry K."/>
            <person name="Blanchette R.A."/>
            <person name="Henrissat B."/>
            <person name="Martinez A.T."/>
            <person name="Otillar R."/>
            <person name="Spatafora J.W."/>
            <person name="Yadav J.S."/>
            <person name="Aerts A."/>
            <person name="Benoit I."/>
            <person name="Boyd A."/>
            <person name="Carlson A."/>
            <person name="Copeland A."/>
            <person name="Coutinho P.M."/>
            <person name="de Vries R.P."/>
            <person name="Ferreira P."/>
            <person name="Findley K."/>
            <person name="Foster B."/>
            <person name="Gaskell J."/>
            <person name="Glotzer D."/>
            <person name="Gorecki P."/>
            <person name="Heitman J."/>
            <person name="Hesse C."/>
            <person name="Hori C."/>
            <person name="Igarashi K."/>
            <person name="Jurgens J.A."/>
            <person name="Kallen N."/>
            <person name="Kersten P."/>
            <person name="Kohler A."/>
            <person name="Kuees U."/>
            <person name="Kumar T.K.A."/>
            <person name="Kuo A."/>
            <person name="LaButti K."/>
            <person name="Larrondo L.F."/>
            <person name="Lindquist E."/>
            <person name="Ling A."/>
            <person name="Lombard V."/>
            <person name="Lucas S."/>
            <person name="Lundell T."/>
            <person name="Martin R."/>
            <person name="McLaughlin D.J."/>
            <person name="Morgenstern I."/>
            <person name="Morin E."/>
            <person name="Murat C."/>
            <person name="Nagy L.G."/>
            <person name="Nolan M."/>
            <person name="Ohm R.A."/>
            <person name="Patyshakuliyeva A."/>
            <person name="Rokas A."/>
            <person name="Ruiz-Duenas F.J."/>
            <person name="Sabat G."/>
            <person name="Salamov A."/>
            <person name="Samejima M."/>
            <person name="Schmutz J."/>
            <person name="Slot J.C."/>
            <person name="St John F."/>
            <person name="Stenlid J."/>
            <person name="Sun H."/>
            <person name="Sun S."/>
            <person name="Syed K."/>
            <person name="Tsang A."/>
            <person name="Wiebenga A."/>
            <person name="Young D."/>
            <person name="Pisabarro A."/>
            <person name="Eastwood D.C."/>
            <person name="Martin F."/>
            <person name="Cullen D."/>
            <person name="Grigoriev I.V."/>
            <person name="Hibbett D.S."/>
        </authorList>
    </citation>
    <scope>NUCLEOTIDE SEQUENCE [LARGE SCALE GENOMIC DNA]</scope>
    <source>
        <strain evidence="11 12">DJM-731 SS1</strain>
    </source>
</reference>
<sequence>MSTHSNGKKRKFVALPRKTFLGQTNADWYIYWICGVASIANIFQGFDSGIYSIIISDQRFIDYFNVAGARAGVVTSMINLGNVIGNLFVAWWFIWYTGRRMAFALGTIVLLVGVALQAGAVSFAMIVIGRIISGIGTAVIGTNLAAYQAEVSSPAVRGRVVSFVQLSYQIGVLISYCVGLGTVKIAGQNSRRTATALQCIPGVILILASSTIPESPRWLLERRPDTPERALRELSKLRLLPGDHPDVQAEFLDMVAAREYRMEHQGDLSWSAFSSQYAVWRRLAYGMATMALGQISGVGALMIYGVLIFESLGFSSGTMSLLLNVVSGVLCLLATLVTTTGVDKWGRRITLLAGSALMVLSHIIIAALSDAFPADSDPNRGAAIVEVIFIYVIEMAYSGALGPTAWIYASEIFPTHLRDKGVNISQAAQQTTTLWINQAWPVMFATVGHNAYWILVGINSLGFLMVLFFWPETKGVSLEHMEKIFGEVDQVDAFKGEHHWTNSEVVDRMVDKATEQHLEDVVKWKETERSVAE</sequence>
<dbReference type="GO" id="GO:0005351">
    <property type="term" value="F:carbohydrate:proton symporter activity"/>
    <property type="evidence" value="ECO:0007669"/>
    <property type="project" value="TreeGrafter"/>
</dbReference>
<dbReference type="PRINTS" id="PR00171">
    <property type="entry name" value="SUGRTRNSPORT"/>
</dbReference>
<comment type="catalytic activity">
    <reaction evidence="7">
        <text>myo-inositol(out) + H(+)(out) = myo-inositol(in) + H(+)(in)</text>
        <dbReference type="Rhea" id="RHEA:60364"/>
        <dbReference type="ChEBI" id="CHEBI:15378"/>
        <dbReference type="ChEBI" id="CHEBI:17268"/>
    </reaction>
</comment>
<dbReference type="RefSeq" id="XP_040629004.1">
    <property type="nucleotide sequence ID" value="XM_040768390.1"/>
</dbReference>
<proteinExistence type="inferred from homology"/>
<dbReference type="PANTHER" id="PTHR48022:SF2">
    <property type="entry name" value="PLASTIDIC GLUCOSE TRANSPORTER 4"/>
    <property type="match status" value="1"/>
</dbReference>
<comment type="subcellular location">
    <subcellularLocation>
        <location evidence="1">Membrane</location>
        <topology evidence="1">Multi-pass membrane protein</topology>
    </subcellularLocation>
</comment>
<evidence type="ECO:0000256" key="1">
    <source>
        <dbReference type="ARBA" id="ARBA00004141"/>
    </source>
</evidence>
<keyword evidence="5 9" id="KW-1133">Transmembrane helix</keyword>
<dbReference type="OMA" id="IAWRVSN"/>
<feature type="transmembrane region" description="Helical" evidence="9">
    <location>
        <begin position="29"/>
        <end position="55"/>
    </location>
</feature>
<feature type="transmembrane region" description="Helical" evidence="9">
    <location>
        <begin position="348"/>
        <end position="368"/>
    </location>
</feature>
<evidence type="ECO:0000256" key="8">
    <source>
        <dbReference type="RuleBase" id="RU003346"/>
    </source>
</evidence>
<name>M5G8B7_DACPD</name>
<evidence type="ECO:0000256" key="3">
    <source>
        <dbReference type="ARBA" id="ARBA00022448"/>
    </source>
</evidence>
<evidence type="ECO:0000256" key="9">
    <source>
        <dbReference type="SAM" id="Phobius"/>
    </source>
</evidence>
<feature type="transmembrane region" description="Helical" evidence="9">
    <location>
        <begin position="127"/>
        <end position="146"/>
    </location>
</feature>
<evidence type="ECO:0000313" key="11">
    <source>
        <dbReference type="EMBL" id="EJU02107.1"/>
    </source>
</evidence>
<dbReference type="GeneID" id="63683452"/>